<proteinExistence type="predicted"/>
<evidence type="ECO:0000313" key="3">
    <source>
        <dbReference type="Proteomes" id="UP000219689"/>
    </source>
</evidence>
<accession>A0A2A5R0V4</accession>
<evidence type="ECO:0000259" key="1">
    <source>
        <dbReference type="Pfam" id="PF24035"/>
    </source>
</evidence>
<dbReference type="Proteomes" id="UP000219689">
    <property type="component" value="Unassembled WGS sequence"/>
</dbReference>
<dbReference type="EMBL" id="NXNI01000001">
    <property type="protein sequence ID" value="PCR92715.1"/>
    <property type="molecule type" value="Genomic_DNA"/>
</dbReference>
<feature type="domain" description="DUF7344" evidence="1">
    <location>
        <begin position="19"/>
        <end position="104"/>
    </location>
</feature>
<sequence>MAGGSTVETDDGSDVDDIFDALANVHRRRLLFELLHCTRQHVSTVTGVSRELAQADEELLRTHLAASRRVSEADEELLVKRHIHLPKLAEYGFVEWNRDDHVVTRGPRFGEVRPVLEFLNGQRDDRHLETIEIPLRR</sequence>
<dbReference type="AlphaFoldDB" id="A0A2A5R0V4"/>
<name>A0A2A5R0V4_9EURY</name>
<evidence type="ECO:0000313" key="2">
    <source>
        <dbReference type="EMBL" id="PCR92715.1"/>
    </source>
</evidence>
<keyword evidence="3" id="KW-1185">Reference proteome</keyword>
<dbReference type="OrthoDB" id="174098at2157"/>
<organism evidence="2 3">
    <name type="scientific">Natrinema ejinorense</name>
    <dbReference type="NCBI Taxonomy" id="373386"/>
    <lineage>
        <taxon>Archaea</taxon>
        <taxon>Methanobacteriati</taxon>
        <taxon>Methanobacteriota</taxon>
        <taxon>Stenosarchaea group</taxon>
        <taxon>Halobacteria</taxon>
        <taxon>Halobacteriales</taxon>
        <taxon>Natrialbaceae</taxon>
        <taxon>Natrinema</taxon>
    </lineage>
</organism>
<dbReference type="InterPro" id="IPR055768">
    <property type="entry name" value="DUF7344"/>
</dbReference>
<reference evidence="2 3" key="1">
    <citation type="submission" date="2017-09" db="EMBL/GenBank/DDBJ databases">
        <title>Genome sequences of Natrinema ejinorence JCM 13890T.</title>
        <authorList>
            <person name="Roh S.W."/>
            <person name="Kim Y.B."/>
            <person name="Kim J.Y."/>
        </authorList>
    </citation>
    <scope>NUCLEOTIDE SEQUENCE [LARGE SCALE GENOMIC DNA]</scope>
    <source>
        <strain evidence="2 3">JCM 13890</strain>
    </source>
</reference>
<gene>
    <name evidence="2" type="ORF">CP557_12280</name>
</gene>
<protein>
    <recommendedName>
        <fullName evidence="1">DUF7344 domain-containing protein</fullName>
    </recommendedName>
</protein>
<dbReference type="Pfam" id="PF24035">
    <property type="entry name" value="DUF7344"/>
    <property type="match status" value="1"/>
</dbReference>
<comment type="caution">
    <text evidence="2">The sequence shown here is derived from an EMBL/GenBank/DDBJ whole genome shotgun (WGS) entry which is preliminary data.</text>
</comment>